<evidence type="ECO:0000256" key="3">
    <source>
        <dbReference type="ARBA" id="ARBA00022989"/>
    </source>
</evidence>
<dbReference type="InterPro" id="IPR045863">
    <property type="entry name" value="CorA_TM1_TM2"/>
</dbReference>
<keyword evidence="4 6" id="KW-0472">Membrane</keyword>
<dbReference type="EMBL" id="KZ613787">
    <property type="protein sequence ID" value="PMD60916.1"/>
    <property type="molecule type" value="Genomic_DNA"/>
</dbReference>
<dbReference type="GO" id="GO:0050897">
    <property type="term" value="F:cobalt ion binding"/>
    <property type="evidence" value="ECO:0007669"/>
    <property type="project" value="TreeGrafter"/>
</dbReference>
<dbReference type="GO" id="GO:0015095">
    <property type="term" value="F:magnesium ion transmembrane transporter activity"/>
    <property type="evidence" value="ECO:0007669"/>
    <property type="project" value="TreeGrafter"/>
</dbReference>
<protein>
    <recommendedName>
        <fullName evidence="9">Cora-domain-containing protein</fullName>
    </recommendedName>
</protein>
<evidence type="ECO:0000256" key="6">
    <source>
        <dbReference type="SAM" id="Phobius"/>
    </source>
</evidence>
<evidence type="ECO:0000256" key="2">
    <source>
        <dbReference type="ARBA" id="ARBA00022692"/>
    </source>
</evidence>
<accession>A0A2J6TD19</accession>
<dbReference type="GO" id="GO:0015087">
    <property type="term" value="F:cobalt ion transmembrane transporter activity"/>
    <property type="evidence" value="ECO:0007669"/>
    <property type="project" value="TreeGrafter"/>
</dbReference>
<organism evidence="7 8">
    <name type="scientific">Hyaloscypha bicolor E</name>
    <dbReference type="NCBI Taxonomy" id="1095630"/>
    <lineage>
        <taxon>Eukaryota</taxon>
        <taxon>Fungi</taxon>
        <taxon>Dikarya</taxon>
        <taxon>Ascomycota</taxon>
        <taxon>Pezizomycotina</taxon>
        <taxon>Leotiomycetes</taxon>
        <taxon>Helotiales</taxon>
        <taxon>Hyaloscyphaceae</taxon>
        <taxon>Hyaloscypha</taxon>
        <taxon>Hyaloscypha bicolor</taxon>
    </lineage>
</organism>
<dbReference type="InterPro" id="IPR002523">
    <property type="entry name" value="MgTranspt_CorA/ZnTranspt_ZntB"/>
</dbReference>
<evidence type="ECO:0008006" key="9">
    <source>
        <dbReference type="Google" id="ProtNLM"/>
    </source>
</evidence>
<dbReference type="Gene3D" id="1.20.58.340">
    <property type="entry name" value="Magnesium transport protein CorA, transmembrane region"/>
    <property type="match status" value="1"/>
</dbReference>
<dbReference type="PANTHER" id="PTHR46494">
    <property type="entry name" value="CORA FAMILY METAL ION TRANSPORTER (EUROFUNG)"/>
    <property type="match status" value="1"/>
</dbReference>
<keyword evidence="8" id="KW-1185">Reference proteome</keyword>
<dbReference type="Pfam" id="PF01544">
    <property type="entry name" value="CorA"/>
    <property type="match status" value="1"/>
</dbReference>
<sequence length="1373" mass="158073">MSQNPDNKGEARPGPAEEAEQPQVPAPRKAPVRFQDPVEQPSERAVDAWPVSYRNSPQEREQPQSSDRTRRYQPFYEDEDERAEGRASSSSVLGEIERERESPTPISGDRRVEGDQHFSENNDGVRLHPRDESPPPFLPQKVRTGSGDSDELDLHIRRDRQSSYGAGRSRDRPSAPTAYTQWETQPRRRVVETRERSGSYHDEDEELDIRVPSHQRSSQRREGSGYYDEDDELDIRVRRGRATPAPVFYPEHRYRPIPHPEHRGTSTYYDEDDELDIRTRRDYIYPAPVAYPEHRYRPAPRPYYGGSTGYLVPTSSRERREAYELEVTRRELDAYKLAQAREGYEVEKTRRELDAYKRAQNREEYELERSRTVTNPFSPTSRTRSRSRIPPSPAPVIINDRIYNDFEDDDYEDTAIRRSRSRSRSGPVLLPEPVIINNTRAYSDDGDSQYRALILNRRLPEVDLDAVTQAYSFSLSRHTRNSESTRSISGSMSDVSEQSEPSQEEPLKMPSSSGRTHNVLRSQYMGDGLVSGQHAVELTVASESDLSRRKNISPIFRWVSGHLCLFNDMQMLTISRHFEDLNMDLEQFQTNALSISHLTDAERSAISKLLAQAKKKYDRPRQTARNMAPSFLQDNISGEMRPKSSRARTVSWLCVPYFCLARYATSSSLRPSSHPMRTLLQARYSQVQKKRDMEQAVCQVSGAPPEHCFYIGQIWILILDDLNECQDWFAFVSHFWEYWPRPFQITHHEKAITAEDWPEVFVIAKKSSIRLSIDFRPNTKEPAKGILLEDPILEEGATKDTTDTASDTSESKRSSRPFLRVRDQRRSKSDVSPHGNKDGFHIFTWSIPTDESRNTSPAPPAVNISQDFPNVEGPKLEEDQKEIDDFLRLKTNLNDRLAYRACPLSKRIDLYKALAKERTELSSGTDTDQPDQNRRKRYETKVDVLNAADSILQFFLPSDLQSMTAQKYWGALYRLWETAVPQSDFVGNVSGPPLPDIYPHRGDRDCQDLVEWLQIINRGITPFRDLMSQVPASDRTGIQIPEELERAWLHLLLSFAFLVWEDMQVFDEQMVICNNLLELGMKKIIQNMSTVRLSNYAVFPPSEFASLLTFQLLQDVNDSALDLDISEIYLEYLKSLESEIESNPLDRGHQNRIVSLKQEISVISETLFHQQRILSAAYVDNDPLPRPVQTNGAAGPNIDPSGVHGLLLQDGLAVVEKRIREFREMYDRASDLGDWNIQKIDSNKDRQEAAIYAFTIVTIIFLPLSTVASILGMNTFDVRNMTVNQWVFWATALPLMILIITLCLIWAGELKNFWEGFTKLWGGNGRKEYVMMDEGFERRDGYFDTPRRLPPILTSHMSATRQHNLTIELRRCK</sequence>
<dbReference type="GO" id="GO:0000287">
    <property type="term" value="F:magnesium ion binding"/>
    <property type="evidence" value="ECO:0007669"/>
    <property type="project" value="TreeGrafter"/>
</dbReference>
<dbReference type="SUPFAM" id="SSF144083">
    <property type="entry name" value="Magnesium transport protein CorA, transmembrane region"/>
    <property type="match status" value="1"/>
</dbReference>
<gene>
    <name evidence="7" type="ORF">K444DRAFT_628943</name>
</gene>
<feature type="region of interest" description="Disordered" evidence="5">
    <location>
        <begin position="786"/>
        <end position="835"/>
    </location>
</feature>
<dbReference type="InParanoid" id="A0A2J6TD19"/>
<evidence type="ECO:0000256" key="5">
    <source>
        <dbReference type="SAM" id="MobiDB-lite"/>
    </source>
</evidence>
<feature type="region of interest" description="Disordered" evidence="5">
    <location>
        <begin position="367"/>
        <end position="394"/>
    </location>
</feature>
<dbReference type="GeneID" id="36591057"/>
<reference evidence="7 8" key="1">
    <citation type="submission" date="2016-04" db="EMBL/GenBank/DDBJ databases">
        <title>A degradative enzymes factory behind the ericoid mycorrhizal symbiosis.</title>
        <authorList>
            <consortium name="DOE Joint Genome Institute"/>
            <person name="Martino E."/>
            <person name="Morin E."/>
            <person name="Grelet G."/>
            <person name="Kuo A."/>
            <person name="Kohler A."/>
            <person name="Daghino S."/>
            <person name="Barry K."/>
            <person name="Choi C."/>
            <person name="Cichocki N."/>
            <person name="Clum A."/>
            <person name="Copeland A."/>
            <person name="Hainaut M."/>
            <person name="Haridas S."/>
            <person name="Labutti K."/>
            <person name="Lindquist E."/>
            <person name="Lipzen A."/>
            <person name="Khouja H.-R."/>
            <person name="Murat C."/>
            <person name="Ohm R."/>
            <person name="Olson A."/>
            <person name="Spatafora J."/>
            <person name="Veneault-Fourrey C."/>
            <person name="Henrissat B."/>
            <person name="Grigoriev I."/>
            <person name="Martin F."/>
            <person name="Perotto S."/>
        </authorList>
    </citation>
    <scope>NUCLEOTIDE SEQUENCE [LARGE SCALE GENOMIC DNA]</scope>
    <source>
        <strain evidence="7 8">E</strain>
    </source>
</reference>
<comment type="subcellular location">
    <subcellularLocation>
        <location evidence="1">Cell membrane</location>
        <topology evidence="1">Multi-pass membrane protein</topology>
    </subcellularLocation>
</comment>
<feature type="compositionally biased region" description="Basic and acidic residues" evidence="5">
    <location>
        <begin position="95"/>
        <end position="133"/>
    </location>
</feature>
<dbReference type="Proteomes" id="UP000235371">
    <property type="component" value="Unassembled WGS sequence"/>
</dbReference>
<feature type="transmembrane region" description="Helical" evidence="6">
    <location>
        <begin position="1249"/>
        <end position="1274"/>
    </location>
</feature>
<feature type="region of interest" description="Disordered" evidence="5">
    <location>
        <begin position="1"/>
        <end position="231"/>
    </location>
</feature>
<keyword evidence="3 6" id="KW-1133">Transmembrane helix</keyword>
<feature type="compositionally biased region" description="Basic and acidic residues" evidence="5">
    <location>
        <begin position="185"/>
        <end position="201"/>
    </location>
</feature>
<proteinExistence type="predicted"/>
<feature type="region of interest" description="Disordered" evidence="5">
    <location>
        <begin position="848"/>
        <end position="877"/>
    </location>
</feature>
<feature type="compositionally biased region" description="Basic and acidic residues" evidence="5">
    <location>
        <begin position="820"/>
        <end position="835"/>
    </location>
</feature>
<dbReference type="GO" id="GO:0005886">
    <property type="term" value="C:plasma membrane"/>
    <property type="evidence" value="ECO:0007669"/>
    <property type="project" value="UniProtKB-SubCell"/>
</dbReference>
<evidence type="ECO:0000256" key="1">
    <source>
        <dbReference type="ARBA" id="ARBA00004651"/>
    </source>
</evidence>
<dbReference type="OrthoDB" id="5286874at2759"/>
<feature type="compositionally biased region" description="Polar residues" evidence="5">
    <location>
        <begin position="475"/>
        <end position="495"/>
    </location>
</feature>
<keyword evidence="2 6" id="KW-0812">Transmembrane</keyword>
<feature type="compositionally biased region" description="Basic and acidic residues" evidence="5">
    <location>
        <begin position="152"/>
        <end position="161"/>
    </location>
</feature>
<feature type="compositionally biased region" description="Basic and acidic residues" evidence="5">
    <location>
        <begin position="57"/>
        <end position="70"/>
    </location>
</feature>
<name>A0A2J6TD19_9HELO</name>
<dbReference type="PANTHER" id="PTHR46494:SF1">
    <property type="entry name" value="CORA FAMILY METAL ION TRANSPORTER (EUROFUNG)"/>
    <property type="match status" value="1"/>
</dbReference>
<evidence type="ECO:0000256" key="4">
    <source>
        <dbReference type="ARBA" id="ARBA00023136"/>
    </source>
</evidence>
<evidence type="ECO:0000313" key="7">
    <source>
        <dbReference type="EMBL" id="PMD60916.1"/>
    </source>
</evidence>
<feature type="region of interest" description="Disordered" evidence="5">
    <location>
        <begin position="475"/>
        <end position="517"/>
    </location>
</feature>
<dbReference type="STRING" id="1095630.A0A2J6TD19"/>
<feature type="compositionally biased region" description="Low complexity" evidence="5">
    <location>
        <begin position="12"/>
        <end position="27"/>
    </location>
</feature>
<evidence type="ECO:0000313" key="8">
    <source>
        <dbReference type="Proteomes" id="UP000235371"/>
    </source>
</evidence>
<feature type="transmembrane region" description="Helical" evidence="6">
    <location>
        <begin position="1286"/>
        <end position="1307"/>
    </location>
</feature>
<dbReference type="RefSeq" id="XP_024737820.1">
    <property type="nucleotide sequence ID" value="XM_024882980.1"/>
</dbReference>